<reference evidence="1 2" key="1">
    <citation type="journal article" date="2014" name="PLoS Genet.">
        <title>Analysis of the Phlebiopsis gigantea genome, transcriptome and secretome provides insight into its pioneer colonization strategies of wood.</title>
        <authorList>
            <person name="Hori C."/>
            <person name="Ishida T."/>
            <person name="Igarashi K."/>
            <person name="Samejima M."/>
            <person name="Suzuki H."/>
            <person name="Master E."/>
            <person name="Ferreira P."/>
            <person name="Ruiz-Duenas F.J."/>
            <person name="Held B."/>
            <person name="Canessa P."/>
            <person name="Larrondo L.F."/>
            <person name="Schmoll M."/>
            <person name="Druzhinina I.S."/>
            <person name="Kubicek C.P."/>
            <person name="Gaskell J.A."/>
            <person name="Kersten P."/>
            <person name="St John F."/>
            <person name="Glasner J."/>
            <person name="Sabat G."/>
            <person name="Splinter BonDurant S."/>
            <person name="Syed K."/>
            <person name="Yadav J."/>
            <person name="Mgbeahuruike A.C."/>
            <person name="Kovalchuk A."/>
            <person name="Asiegbu F.O."/>
            <person name="Lackner G."/>
            <person name="Hoffmeister D."/>
            <person name="Rencoret J."/>
            <person name="Gutierrez A."/>
            <person name="Sun H."/>
            <person name="Lindquist E."/>
            <person name="Barry K."/>
            <person name="Riley R."/>
            <person name="Grigoriev I.V."/>
            <person name="Henrissat B."/>
            <person name="Kues U."/>
            <person name="Berka R.M."/>
            <person name="Martinez A.T."/>
            <person name="Covert S.F."/>
            <person name="Blanchette R.A."/>
            <person name="Cullen D."/>
        </authorList>
    </citation>
    <scope>NUCLEOTIDE SEQUENCE [LARGE SCALE GENOMIC DNA]</scope>
    <source>
        <strain evidence="1 2">11061_1 CR5-6</strain>
    </source>
</reference>
<keyword evidence="2" id="KW-1185">Reference proteome</keyword>
<organism evidence="1 2">
    <name type="scientific">Phlebiopsis gigantea (strain 11061_1 CR5-6)</name>
    <name type="common">White-rot fungus</name>
    <name type="synonym">Peniophora gigantea</name>
    <dbReference type="NCBI Taxonomy" id="745531"/>
    <lineage>
        <taxon>Eukaryota</taxon>
        <taxon>Fungi</taxon>
        <taxon>Dikarya</taxon>
        <taxon>Basidiomycota</taxon>
        <taxon>Agaricomycotina</taxon>
        <taxon>Agaricomycetes</taxon>
        <taxon>Polyporales</taxon>
        <taxon>Phanerochaetaceae</taxon>
        <taxon>Phlebiopsis</taxon>
    </lineage>
</organism>
<gene>
    <name evidence="1" type="ORF">PHLGIDRAFT_129624</name>
</gene>
<dbReference type="Proteomes" id="UP000053257">
    <property type="component" value="Unassembled WGS sequence"/>
</dbReference>
<evidence type="ECO:0000313" key="1">
    <source>
        <dbReference type="EMBL" id="KIP04286.1"/>
    </source>
</evidence>
<protein>
    <recommendedName>
        <fullName evidence="3">G domain-containing protein</fullName>
    </recommendedName>
</protein>
<sequence length="240" mass="26414">MPQLGLNRQGDEVFVAVFGRTGSGKSSFISRAIGADAGGNDSLPSPPHITRCNPVSLFGKRVVLLETPGFDDVNMSDMDVLKQIALYLSITYEKGYRLHGLVYMHPITDVRAGASTRQHLAMFQQLCGANAMQNVVFATSMWNQLQLSDIAKGISREEELKCSPSLLRPMLDQGAHLRRYHNTGSSAKEILTLLAHKPATTLRIQEELIIDHTDILDTLAAKCLFDGWKDSECGAEGAWR</sequence>
<evidence type="ECO:0000313" key="2">
    <source>
        <dbReference type="Proteomes" id="UP000053257"/>
    </source>
</evidence>
<dbReference type="CDD" id="cd00882">
    <property type="entry name" value="Ras_like_GTPase"/>
    <property type="match status" value="1"/>
</dbReference>
<dbReference type="AlphaFoldDB" id="A0A0C3RTY7"/>
<accession>A0A0C3RTY7</accession>
<evidence type="ECO:0008006" key="3">
    <source>
        <dbReference type="Google" id="ProtNLM"/>
    </source>
</evidence>
<dbReference type="HOGENOM" id="CLU_018003_0_1_1"/>
<dbReference type="Gene3D" id="3.40.50.300">
    <property type="entry name" value="P-loop containing nucleotide triphosphate hydrolases"/>
    <property type="match status" value="1"/>
</dbReference>
<dbReference type="InterPro" id="IPR027417">
    <property type="entry name" value="P-loop_NTPase"/>
</dbReference>
<name>A0A0C3RTY7_PHLG1</name>
<dbReference type="EMBL" id="KN840580">
    <property type="protein sequence ID" value="KIP04286.1"/>
    <property type="molecule type" value="Genomic_DNA"/>
</dbReference>
<dbReference type="STRING" id="745531.A0A0C3RTY7"/>
<dbReference type="SUPFAM" id="SSF52540">
    <property type="entry name" value="P-loop containing nucleoside triphosphate hydrolases"/>
    <property type="match status" value="1"/>
</dbReference>
<dbReference type="OrthoDB" id="8954335at2759"/>
<proteinExistence type="predicted"/>